<evidence type="ECO:0000256" key="4">
    <source>
        <dbReference type="ARBA" id="ARBA00023004"/>
    </source>
</evidence>
<dbReference type="GO" id="GO:0005634">
    <property type="term" value="C:nucleus"/>
    <property type="evidence" value="ECO:0007669"/>
    <property type="project" value="TreeGrafter"/>
</dbReference>
<accession>A0A9J6H6B4</accession>
<evidence type="ECO:0000259" key="6">
    <source>
        <dbReference type="PROSITE" id="PS51471"/>
    </source>
</evidence>
<dbReference type="Pfam" id="PF13532">
    <property type="entry name" value="2OG-FeII_Oxy_2"/>
    <property type="match status" value="1"/>
</dbReference>
<dbReference type="GO" id="GO:0005737">
    <property type="term" value="C:cytoplasm"/>
    <property type="evidence" value="ECO:0007669"/>
    <property type="project" value="TreeGrafter"/>
</dbReference>
<organism evidence="7 8">
    <name type="scientific">Haemaphysalis longicornis</name>
    <name type="common">Bush tick</name>
    <dbReference type="NCBI Taxonomy" id="44386"/>
    <lineage>
        <taxon>Eukaryota</taxon>
        <taxon>Metazoa</taxon>
        <taxon>Ecdysozoa</taxon>
        <taxon>Arthropoda</taxon>
        <taxon>Chelicerata</taxon>
        <taxon>Arachnida</taxon>
        <taxon>Acari</taxon>
        <taxon>Parasitiformes</taxon>
        <taxon>Ixodida</taxon>
        <taxon>Ixodoidea</taxon>
        <taxon>Ixodidae</taxon>
        <taxon>Haemaphysalinae</taxon>
        <taxon>Haemaphysalis</taxon>
    </lineage>
</organism>
<evidence type="ECO:0000256" key="2">
    <source>
        <dbReference type="ARBA" id="ARBA00022964"/>
    </source>
</evidence>
<dbReference type="Proteomes" id="UP000821853">
    <property type="component" value="Unassembled WGS sequence"/>
</dbReference>
<keyword evidence="1 5" id="KW-0479">Metal-binding</keyword>
<evidence type="ECO:0000313" key="8">
    <source>
        <dbReference type="Proteomes" id="UP000821853"/>
    </source>
</evidence>
<gene>
    <name evidence="7" type="ORF">HPB48_024387</name>
</gene>
<feature type="binding site" evidence="5">
    <location>
        <position position="193"/>
    </location>
    <ligand>
        <name>Fe cation</name>
        <dbReference type="ChEBI" id="CHEBI:24875"/>
        <note>catalytic</note>
    </ligand>
</feature>
<dbReference type="PROSITE" id="PS51471">
    <property type="entry name" value="FE2OG_OXY"/>
    <property type="match status" value="1"/>
</dbReference>
<dbReference type="GO" id="GO:0035516">
    <property type="term" value="F:broad specificity oxidative DNA demethylase activity"/>
    <property type="evidence" value="ECO:0007669"/>
    <property type="project" value="TreeGrafter"/>
</dbReference>
<dbReference type="PANTHER" id="PTHR16557">
    <property type="entry name" value="ALKYLATED DNA REPAIR PROTEIN ALKB-RELATED"/>
    <property type="match status" value="1"/>
</dbReference>
<evidence type="ECO:0000256" key="5">
    <source>
        <dbReference type="PIRSR" id="PIRSR604574-2"/>
    </source>
</evidence>
<keyword evidence="8" id="KW-1185">Reference proteome</keyword>
<feature type="binding site" evidence="5">
    <location>
        <position position="247"/>
    </location>
    <ligand>
        <name>Fe cation</name>
        <dbReference type="ChEBI" id="CHEBI:24875"/>
        <note>catalytic</note>
    </ligand>
</feature>
<dbReference type="InterPro" id="IPR037151">
    <property type="entry name" value="AlkB-like_sf"/>
</dbReference>
<feature type="domain" description="Fe2OG dioxygenase" evidence="6">
    <location>
        <begin position="173"/>
        <end position="297"/>
    </location>
</feature>
<dbReference type="Gene3D" id="2.60.120.590">
    <property type="entry name" value="Alpha-ketoglutarate-dependent dioxygenase AlkB-like"/>
    <property type="match status" value="1"/>
</dbReference>
<protein>
    <recommendedName>
        <fullName evidence="6">Fe2OG dioxygenase domain-containing protein</fullName>
    </recommendedName>
</protein>
<dbReference type="GO" id="GO:0035513">
    <property type="term" value="P:oxidative RNA demethylation"/>
    <property type="evidence" value="ECO:0007669"/>
    <property type="project" value="TreeGrafter"/>
</dbReference>
<dbReference type="SUPFAM" id="SSF51197">
    <property type="entry name" value="Clavaminate synthase-like"/>
    <property type="match status" value="1"/>
</dbReference>
<dbReference type="VEuPathDB" id="VectorBase:HLOH_044192"/>
<dbReference type="InterPro" id="IPR005123">
    <property type="entry name" value="Oxoglu/Fe-dep_dioxygenase_dom"/>
</dbReference>
<dbReference type="PANTHER" id="PTHR16557:SF2">
    <property type="entry name" value="NUCLEIC ACID DIOXYGENASE ALKBH1"/>
    <property type="match status" value="1"/>
</dbReference>
<keyword evidence="3" id="KW-0560">Oxidoreductase</keyword>
<reference evidence="7 8" key="1">
    <citation type="journal article" date="2020" name="Cell">
        <title>Large-Scale Comparative Analyses of Tick Genomes Elucidate Their Genetic Diversity and Vector Capacities.</title>
        <authorList>
            <consortium name="Tick Genome and Microbiome Consortium (TIGMIC)"/>
            <person name="Jia N."/>
            <person name="Wang J."/>
            <person name="Shi W."/>
            <person name="Du L."/>
            <person name="Sun Y."/>
            <person name="Zhan W."/>
            <person name="Jiang J.F."/>
            <person name="Wang Q."/>
            <person name="Zhang B."/>
            <person name="Ji P."/>
            <person name="Bell-Sakyi L."/>
            <person name="Cui X.M."/>
            <person name="Yuan T.T."/>
            <person name="Jiang B.G."/>
            <person name="Yang W.F."/>
            <person name="Lam T.T."/>
            <person name="Chang Q.C."/>
            <person name="Ding S.J."/>
            <person name="Wang X.J."/>
            <person name="Zhu J.G."/>
            <person name="Ruan X.D."/>
            <person name="Zhao L."/>
            <person name="Wei J.T."/>
            <person name="Ye R.Z."/>
            <person name="Que T.C."/>
            <person name="Du C.H."/>
            <person name="Zhou Y.H."/>
            <person name="Cheng J.X."/>
            <person name="Dai P.F."/>
            <person name="Guo W.B."/>
            <person name="Han X.H."/>
            <person name="Huang E.J."/>
            <person name="Li L.F."/>
            <person name="Wei W."/>
            <person name="Gao Y.C."/>
            <person name="Liu J.Z."/>
            <person name="Shao H.Z."/>
            <person name="Wang X."/>
            <person name="Wang C.C."/>
            <person name="Yang T.C."/>
            <person name="Huo Q.B."/>
            <person name="Li W."/>
            <person name="Chen H.Y."/>
            <person name="Chen S.E."/>
            <person name="Zhou L.G."/>
            <person name="Ni X.B."/>
            <person name="Tian J.H."/>
            <person name="Sheng Y."/>
            <person name="Liu T."/>
            <person name="Pan Y.S."/>
            <person name="Xia L.Y."/>
            <person name="Li J."/>
            <person name="Zhao F."/>
            <person name="Cao W.C."/>
        </authorList>
    </citation>
    <scope>NUCLEOTIDE SEQUENCE [LARGE SCALE GENOMIC DNA]</scope>
    <source>
        <strain evidence="7">HaeL-2018</strain>
    </source>
</reference>
<evidence type="ECO:0000256" key="1">
    <source>
        <dbReference type="ARBA" id="ARBA00022723"/>
    </source>
</evidence>
<dbReference type="InterPro" id="IPR027450">
    <property type="entry name" value="AlkB-like"/>
</dbReference>
<dbReference type="EMBL" id="JABSTR010001038">
    <property type="protein sequence ID" value="KAH9383270.1"/>
    <property type="molecule type" value="Genomic_DNA"/>
</dbReference>
<comment type="caution">
    <text evidence="7">The sequence shown here is derived from an EMBL/GenBank/DDBJ whole genome shotgun (WGS) entry which is preliminary data.</text>
</comment>
<evidence type="ECO:0000256" key="3">
    <source>
        <dbReference type="ARBA" id="ARBA00023002"/>
    </source>
</evidence>
<sequence length="300" mass="33565">MNSSGNNDLFREEFKYFKRRAIRPDLSKVIDFERPDDFPVKVHSWLQTTPDCRDVGLVTDAELICYSVPANPGLLVLPNPFTPLGQRIWVSRTLRSYPNPPNVTNLKALRPPAAFPASPADDPFYKDLRWVTLGLHHDWDSKVYDLKNVSTFPSCLRKLVKKLATLIGYPGLEPEAAIVNYYAMNSTLSGHVDHSELDLESPLFSVSFGQTAVFLIGGRTKDVRPTAMFLRSGDVVVMTGESRLAYHAVPLVLSREDDAPWCVAAEECGVDGAVGDWDAEARYLSNHRINLNVRQVFAKS</sequence>
<keyword evidence="4 5" id="KW-0408">Iron</keyword>
<dbReference type="GO" id="GO:0035515">
    <property type="term" value="F:oxidative RNA demethylase activity"/>
    <property type="evidence" value="ECO:0007669"/>
    <property type="project" value="TreeGrafter"/>
</dbReference>
<comment type="cofactor">
    <cofactor evidence="5">
        <name>Fe(2+)</name>
        <dbReference type="ChEBI" id="CHEBI:29033"/>
    </cofactor>
    <text evidence="5">Binds 1 Fe(2+) ion per subunit.</text>
</comment>
<keyword evidence="2" id="KW-0223">Dioxygenase</keyword>
<dbReference type="OMA" id="YKRRDPP"/>
<dbReference type="AlphaFoldDB" id="A0A9J6H6B4"/>
<dbReference type="InterPro" id="IPR004574">
    <property type="entry name" value="Alkb"/>
</dbReference>
<dbReference type="GO" id="GO:0008198">
    <property type="term" value="F:ferrous iron binding"/>
    <property type="evidence" value="ECO:0007669"/>
    <property type="project" value="TreeGrafter"/>
</dbReference>
<proteinExistence type="predicted"/>
<name>A0A9J6H6B4_HAELO</name>
<evidence type="ECO:0000313" key="7">
    <source>
        <dbReference type="EMBL" id="KAH9383270.1"/>
    </source>
</evidence>
<feature type="binding site" evidence="5">
    <location>
        <position position="191"/>
    </location>
    <ligand>
        <name>Fe cation</name>
        <dbReference type="ChEBI" id="CHEBI:24875"/>
        <note>catalytic</note>
    </ligand>
</feature>
<dbReference type="OrthoDB" id="6614653at2759"/>